<reference evidence="2 3" key="1">
    <citation type="submission" date="2016-01" db="EMBL/GenBank/DDBJ databases">
        <authorList>
            <person name="Oliw E.H."/>
        </authorList>
    </citation>
    <scope>NUCLEOTIDE SEQUENCE [LARGE SCALE GENOMIC DNA]</scope>
    <source>
        <strain evidence="2 3">MJR7757A</strain>
    </source>
</reference>
<dbReference type="CDD" id="cd00761">
    <property type="entry name" value="Glyco_tranf_GTA_type"/>
    <property type="match status" value="1"/>
</dbReference>
<dbReference type="Proteomes" id="UP000070646">
    <property type="component" value="Unassembled WGS sequence"/>
</dbReference>
<organism evidence="2 3">
    <name type="scientific">Clostridium perfringens</name>
    <dbReference type="NCBI Taxonomy" id="1502"/>
    <lineage>
        <taxon>Bacteria</taxon>
        <taxon>Bacillati</taxon>
        <taxon>Bacillota</taxon>
        <taxon>Clostridia</taxon>
        <taxon>Eubacteriales</taxon>
        <taxon>Clostridiaceae</taxon>
        <taxon>Clostridium</taxon>
    </lineage>
</organism>
<sequence length="273" mass="32270">MLIIKYYWRVVMELEVLVATMNQKDLSKYKQMNLQTNAIFANQSNTFNLNVENIDGNIVKLITMNERGVGKNRNIALMHATADILLMADDDLVYYDNYENIVIEAFKKLKDADIIIFNIDDESEDEKRRYNSKIKRIRQYNCLNYGTPRMAIKRNSQRKSNIWFSLLYGGGSEYSCGEDSLFLLEALRKGLKIYTFPISISKLKKNDSTWFKGYNKRFYFDKGVWISNAFPKSKWLLVWYFALRFKQLDNENNFLKILKFLINGIKFYKKGEN</sequence>
<dbReference type="EMBL" id="LRPU01000178">
    <property type="protein sequence ID" value="KXA06959.1"/>
    <property type="molecule type" value="Genomic_DNA"/>
</dbReference>
<protein>
    <recommendedName>
        <fullName evidence="1">Glycosyltransferase 2-like domain-containing protein</fullName>
    </recommendedName>
</protein>
<accession>A0A133MSD8</accession>
<dbReference type="Pfam" id="PF00535">
    <property type="entry name" value="Glycos_transf_2"/>
    <property type="match status" value="1"/>
</dbReference>
<comment type="caution">
    <text evidence="2">The sequence shown here is derived from an EMBL/GenBank/DDBJ whole genome shotgun (WGS) entry which is preliminary data.</text>
</comment>
<feature type="domain" description="Glycosyltransferase 2-like" evidence="1">
    <location>
        <begin position="57"/>
        <end position="148"/>
    </location>
</feature>
<dbReference type="AlphaFoldDB" id="A0A133MSD8"/>
<dbReference type="Gene3D" id="3.90.550.10">
    <property type="entry name" value="Spore Coat Polysaccharide Biosynthesis Protein SpsA, Chain A"/>
    <property type="match status" value="1"/>
</dbReference>
<proteinExistence type="predicted"/>
<dbReference type="PATRIC" id="fig|1502.174.peg.2835"/>
<dbReference type="InterPro" id="IPR029044">
    <property type="entry name" value="Nucleotide-diphossugar_trans"/>
</dbReference>
<dbReference type="InterPro" id="IPR001173">
    <property type="entry name" value="Glyco_trans_2-like"/>
</dbReference>
<name>A0A133MSD8_CLOPF</name>
<evidence type="ECO:0000313" key="2">
    <source>
        <dbReference type="EMBL" id="KXA06959.1"/>
    </source>
</evidence>
<dbReference type="SUPFAM" id="SSF53448">
    <property type="entry name" value="Nucleotide-diphospho-sugar transferases"/>
    <property type="match status" value="1"/>
</dbReference>
<evidence type="ECO:0000259" key="1">
    <source>
        <dbReference type="Pfam" id="PF00535"/>
    </source>
</evidence>
<gene>
    <name evidence="2" type="ORF">HMPREF3222_02813</name>
</gene>
<evidence type="ECO:0000313" key="3">
    <source>
        <dbReference type="Proteomes" id="UP000070646"/>
    </source>
</evidence>